<dbReference type="InterPro" id="IPR021731">
    <property type="entry name" value="AMIN_dom"/>
</dbReference>
<evidence type="ECO:0000259" key="6">
    <source>
        <dbReference type="SMART" id="SM00646"/>
    </source>
</evidence>
<feature type="signal peptide" evidence="5">
    <location>
        <begin position="1"/>
        <end position="24"/>
    </location>
</feature>
<keyword evidence="5" id="KW-0732">Signal</keyword>
<dbReference type="PANTHER" id="PTHR30404">
    <property type="entry name" value="N-ACETYLMURAMOYL-L-ALANINE AMIDASE"/>
    <property type="match status" value="1"/>
</dbReference>
<dbReference type="RefSeq" id="WP_190419717.1">
    <property type="nucleotide sequence ID" value="NZ_JAAOCA010000009.1"/>
</dbReference>
<evidence type="ECO:0000256" key="5">
    <source>
        <dbReference type="SAM" id="SignalP"/>
    </source>
</evidence>
<feature type="chain" id="PRO_5046973940" description="N-acetylmuramoyl-L-alanine amidase" evidence="5">
    <location>
        <begin position="25"/>
        <end position="414"/>
    </location>
</feature>
<comment type="catalytic activity">
    <reaction evidence="1">
        <text>Hydrolyzes the link between N-acetylmuramoyl residues and L-amino acid residues in certain cell-wall glycopeptides.</text>
        <dbReference type="EC" id="3.5.1.28"/>
    </reaction>
</comment>
<feature type="compositionally biased region" description="Low complexity" evidence="4">
    <location>
        <begin position="138"/>
        <end position="157"/>
    </location>
</feature>
<dbReference type="Proteomes" id="UP000805841">
    <property type="component" value="Unassembled WGS sequence"/>
</dbReference>
<sequence>MHRRQILTLLLAGFTLPLSLAAHAGQTVLAARAWRQNGTSRLVLDLSGPVKYQAFELDTPPRLILDLHGTRLASALNEAVLRQGPVKRVRSSLRANGDTRLVFEFDQAVKSSAFTLPPGSGKGDRLVIDLHSGAPALASAKAAAPEQTPLAQAQPAKADPPPSPGKGHRDVVVVIDAGHGGKDPGAIGPGGQKEKHVALAIAQMLARKVNQTKGYRARLVRNDDFFVPLRKRVDVARKYNADMFVSVHADAAPIRTAKGASVFALSEHGATSTLARWMADQENASDLLGAQQLLNLSDKDPMLANVILDMSMNATISSSLSLGGNVLDSVGLVSGVHGVKRVEQAGFAVLKSPDIPSILVETGFISNSRDCSLLMDDRHRKKVAQAIFSGIDGYFSSNPPMGTYLAAAKQGGLA</sequence>
<evidence type="ECO:0000256" key="1">
    <source>
        <dbReference type="ARBA" id="ARBA00001561"/>
    </source>
</evidence>
<evidence type="ECO:0000313" key="8">
    <source>
        <dbReference type="Proteomes" id="UP000805841"/>
    </source>
</evidence>
<evidence type="ECO:0000256" key="3">
    <source>
        <dbReference type="ARBA" id="ARBA00022801"/>
    </source>
</evidence>
<evidence type="ECO:0000256" key="2">
    <source>
        <dbReference type="ARBA" id="ARBA00011901"/>
    </source>
</evidence>
<gene>
    <name evidence="7" type="ORF">HAQ05_09395</name>
</gene>
<name>A0ABR7Z0C6_9PSED</name>
<evidence type="ECO:0000256" key="4">
    <source>
        <dbReference type="SAM" id="MobiDB-lite"/>
    </source>
</evidence>
<organism evidence="7 8">
    <name type="scientific">Pseudomonas typographi</name>
    <dbReference type="NCBI Taxonomy" id="2715964"/>
    <lineage>
        <taxon>Bacteria</taxon>
        <taxon>Pseudomonadati</taxon>
        <taxon>Pseudomonadota</taxon>
        <taxon>Gammaproteobacteria</taxon>
        <taxon>Pseudomonadales</taxon>
        <taxon>Pseudomonadaceae</taxon>
        <taxon>Pseudomonas</taxon>
    </lineage>
</organism>
<dbReference type="Pfam" id="PF01520">
    <property type="entry name" value="Amidase_3"/>
    <property type="match status" value="1"/>
</dbReference>
<dbReference type="EC" id="3.5.1.28" evidence="2"/>
<dbReference type="InterPro" id="IPR050695">
    <property type="entry name" value="N-acetylmuramoyl_amidase_3"/>
</dbReference>
<comment type="caution">
    <text evidence="7">The sequence shown here is derived from an EMBL/GenBank/DDBJ whole genome shotgun (WGS) entry which is preliminary data.</text>
</comment>
<evidence type="ECO:0000313" key="7">
    <source>
        <dbReference type="EMBL" id="MBD1598920.1"/>
    </source>
</evidence>
<dbReference type="Gene3D" id="3.40.630.40">
    <property type="entry name" value="Zn-dependent exopeptidases"/>
    <property type="match status" value="1"/>
</dbReference>
<keyword evidence="3" id="KW-0378">Hydrolase</keyword>
<dbReference type="SUPFAM" id="SSF53187">
    <property type="entry name" value="Zn-dependent exopeptidases"/>
    <property type="match status" value="1"/>
</dbReference>
<dbReference type="Pfam" id="PF11741">
    <property type="entry name" value="AMIN"/>
    <property type="match status" value="1"/>
</dbReference>
<dbReference type="InterPro" id="IPR002508">
    <property type="entry name" value="MurNAc-LAA_cat"/>
</dbReference>
<keyword evidence="8" id="KW-1185">Reference proteome</keyword>
<dbReference type="EMBL" id="JAAOCA010000009">
    <property type="protein sequence ID" value="MBD1598920.1"/>
    <property type="molecule type" value="Genomic_DNA"/>
</dbReference>
<proteinExistence type="predicted"/>
<feature type="region of interest" description="Disordered" evidence="4">
    <location>
        <begin position="138"/>
        <end position="168"/>
    </location>
</feature>
<dbReference type="SMART" id="SM00646">
    <property type="entry name" value="Ami_3"/>
    <property type="match status" value="1"/>
</dbReference>
<accession>A0ABR7Z0C6</accession>
<dbReference type="PANTHER" id="PTHR30404:SF0">
    <property type="entry name" value="N-ACETYLMURAMOYL-L-ALANINE AMIDASE AMIC"/>
    <property type="match status" value="1"/>
</dbReference>
<dbReference type="CDD" id="cd02696">
    <property type="entry name" value="MurNAc-LAA"/>
    <property type="match status" value="1"/>
</dbReference>
<dbReference type="Gene3D" id="2.60.40.3500">
    <property type="match status" value="1"/>
</dbReference>
<feature type="domain" description="MurNAc-LAA" evidence="6">
    <location>
        <begin position="233"/>
        <end position="392"/>
    </location>
</feature>
<protein>
    <recommendedName>
        <fullName evidence="2">N-acetylmuramoyl-L-alanine amidase</fullName>
        <ecNumber evidence="2">3.5.1.28</ecNumber>
    </recommendedName>
</protein>
<reference evidence="7 8" key="1">
    <citation type="journal article" date="2020" name="Insects">
        <title>Bacteria Belonging to Pseudomonas typographi sp. nov. from the Bark Beetle Ips typographus Have Genomic Potential to Aid in the Host Ecology.</title>
        <authorList>
            <person name="Peral-Aranega E."/>
            <person name="Saati-Santamaria Z."/>
            <person name="Kolarik M."/>
            <person name="Rivas R."/>
            <person name="Garcia-Fraile P."/>
        </authorList>
    </citation>
    <scope>NUCLEOTIDE SEQUENCE [LARGE SCALE GENOMIC DNA]</scope>
    <source>
        <strain evidence="7 8">CA3A</strain>
    </source>
</reference>